<keyword evidence="2" id="KW-1185">Reference proteome</keyword>
<dbReference type="SUPFAM" id="SSF53850">
    <property type="entry name" value="Periplasmic binding protein-like II"/>
    <property type="match status" value="1"/>
</dbReference>
<dbReference type="EMBL" id="CP012333">
    <property type="protein sequence ID" value="AKV01427.1"/>
    <property type="molecule type" value="Genomic_DNA"/>
</dbReference>
<gene>
    <name evidence="1" type="ORF">AKJ09_08090</name>
</gene>
<sequence>MKPVLKQLSATLKGAGSSIRLIYQSTASCNGLSEVATQTGDKTSGSYWDDAGTELKCDVDTTAGHIPDIGLSDVYASTCDGVTVPATGFKDFHGPVQVMTFVAPPSSRESSISAEAASVVYGFGGTGTVVTPWSDKTALFQRPDTSGTRRMIGKAIGLQISKWNGTEKSGSGDVLSAVHTADATNPNGGLGILAADYADTNRAGTQSAVKILAFQPKGSSCALLPDSSSTSFDKVNVRSGKYTIWGALHLLTKVDGAGVPTNPNVKTVINYFTREGLDAAAKKTMIDTEVAAHTIPWCAMNVKRDGEVGDVQSVAYQPEEPCGCYFESKAQGTAPSTCKACTADTECGGSNKCRYGYCEAR</sequence>
<dbReference type="Gene3D" id="3.40.190.10">
    <property type="entry name" value="Periplasmic binding protein-like II"/>
    <property type="match status" value="2"/>
</dbReference>
<evidence type="ECO:0008006" key="3">
    <source>
        <dbReference type="Google" id="ProtNLM"/>
    </source>
</evidence>
<reference evidence="1 2" key="1">
    <citation type="submission" date="2015-08" db="EMBL/GenBank/DDBJ databases">
        <authorList>
            <person name="Babu N.S."/>
            <person name="Beckwith C.J."/>
            <person name="Beseler K.G."/>
            <person name="Brison A."/>
            <person name="Carone J.V."/>
            <person name="Caskin T.P."/>
            <person name="Diamond M."/>
            <person name="Durham M.E."/>
            <person name="Foxe J.M."/>
            <person name="Go M."/>
            <person name="Henderson B.A."/>
            <person name="Jones I.B."/>
            <person name="McGettigan J.A."/>
            <person name="Micheletti S.J."/>
            <person name="Nasrallah M.E."/>
            <person name="Ortiz D."/>
            <person name="Piller C.R."/>
            <person name="Privatt S.R."/>
            <person name="Schneider S.L."/>
            <person name="Sharp S."/>
            <person name="Smith T.C."/>
            <person name="Stanton J.D."/>
            <person name="Ullery H.E."/>
            <person name="Wilson R.J."/>
            <person name="Serrano M.G."/>
            <person name="Buck G."/>
            <person name="Lee V."/>
            <person name="Wang Y."/>
            <person name="Carvalho R."/>
            <person name="Voegtly L."/>
            <person name="Shi R."/>
            <person name="Duckworth R."/>
            <person name="Johnson A."/>
            <person name="Loviza R."/>
            <person name="Walstead R."/>
            <person name="Shah Z."/>
            <person name="Kiflezghi M."/>
            <person name="Wade K."/>
            <person name="Ball S.L."/>
            <person name="Bradley K.W."/>
            <person name="Asai D.J."/>
            <person name="Bowman C.A."/>
            <person name="Russell D.A."/>
            <person name="Pope W.H."/>
            <person name="Jacobs-Sera D."/>
            <person name="Hendrix R.W."/>
            <person name="Hatfull G.F."/>
        </authorList>
    </citation>
    <scope>NUCLEOTIDE SEQUENCE [LARGE SCALE GENOMIC DNA]</scope>
    <source>
        <strain evidence="1 2">DSM 27648</strain>
    </source>
</reference>
<dbReference type="KEGG" id="llu:AKJ09_08090"/>
<evidence type="ECO:0000313" key="1">
    <source>
        <dbReference type="EMBL" id="AKV01427.1"/>
    </source>
</evidence>
<name>A0A0K1Q6Z7_9BACT</name>
<dbReference type="AlphaFoldDB" id="A0A0K1Q6Z7"/>
<dbReference type="STRING" id="1391654.AKJ09_08090"/>
<proteinExistence type="predicted"/>
<accession>A0A0K1Q6Z7</accession>
<dbReference type="Proteomes" id="UP000064967">
    <property type="component" value="Chromosome"/>
</dbReference>
<protein>
    <recommendedName>
        <fullName evidence="3">PBP domain-containing protein</fullName>
    </recommendedName>
</protein>
<evidence type="ECO:0000313" key="2">
    <source>
        <dbReference type="Proteomes" id="UP000064967"/>
    </source>
</evidence>
<organism evidence="1 2">
    <name type="scientific">Labilithrix luteola</name>
    <dbReference type="NCBI Taxonomy" id="1391654"/>
    <lineage>
        <taxon>Bacteria</taxon>
        <taxon>Pseudomonadati</taxon>
        <taxon>Myxococcota</taxon>
        <taxon>Polyangia</taxon>
        <taxon>Polyangiales</taxon>
        <taxon>Labilitrichaceae</taxon>
        <taxon>Labilithrix</taxon>
    </lineage>
</organism>